<feature type="compositionally biased region" description="Polar residues" evidence="7">
    <location>
        <begin position="805"/>
        <end position="823"/>
    </location>
</feature>
<evidence type="ECO:0000259" key="8">
    <source>
        <dbReference type="PROSITE" id="PS50011"/>
    </source>
</evidence>
<dbReference type="InterPro" id="IPR011009">
    <property type="entry name" value="Kinase-like_dom_sf"/>
</dbReference>
<dbReference type="PANTHER" id="PTHR45646">
    <property type="entry name" value="SERINE/THREONINE-PROTEIN KINASE DOA-RELATED"/>
    <property type="match status" value="1"/>
</dbReference>
<dbReference type="InterPro" id="IPR017441">
    <property type="entry name" value="Protein_kinase_ATP_BS"/>
</dbReference>
<evidence type="ECO:0000256" key="7">
    <source>
        <dbReference type="SAM" id="MobiDB-lite"/>
    </source>
</evidence>
<feature type="compositionally biased region" description="Polar residues" evidence="7">
    <location>
        <begin position="23"/>
        <end position="32"/>
    </location>
</feature>
<dbReference type="PROSITE" id="PS00108">
    <property type="entry name" value="PROTEIN_KINASE_ST"/>
    <property type="match status" value="1"/>
</dbReference>
<dbReference type="Gene3D" id="1.10.510.10">
    <property type="entry name" value="Transferase(Phosphotransferase) domain 1"/>
    <property type="match status" value="1"/>
</dbReference>
<evidence type="ECO:0000256" key="3">
    <source>
        <dbReference type="ARBA" id="ARBA00022741"/>
    </source>
</evidence>
<feature type="compositionally biased region" description="Basic and acidic residues" evidence="7">
    <location>
        <begin position="10"/>
        <end position="22"/>
    </location>
</feature>
<dbReference type="EMBL" id="LSSN01000018">
    <property type="protein sequence ID" value="OMJ26468.1"/>
    <property type="molecule type" value="Genomic_DNA"/>
</dbReference>
<dbReference type="STRING" id="133412.A0A1R1YHR9"/>
<dbReference type="InterPro" id="IPR051175">
    <property type="entry name" value="CLK_kinases"/>
</dbReference>
<organism evidence="9 10">
    <name type="scientific">Smittium culicis</name>
    <dbReference type="NCBI Taxonomy" id="133412"/>
    <lineage>
        <taxon>Eukaryota</taxon>
        <taxon>Fungi</taxon>
        <taxon>Fungi incertae sedis</taxon>
        <taxon>Zoopagomycota</taxon>
        <taxon>Kickxellomycotina</taxon>
        <taxon>Harpellomycetes</taxon>
        <taxon>Harpellales</taxon>
        <taxon>Legeriomycetaceae</taxon>
        <taxon>Smittium</taxon>
    </lineage>
</organism>
<dbReference type="GO" id="GO:0043484">
    <property type="term" value="P:regulation of RNA splicing"/>
    <property type="evidence" value="ECO:0007669"/>
    <property type="project" value="TreeGrafter"/>
</dbReference>
<dbReference type="InterPro" id="IPR000719">
    <property type="entry name" value="Prot_kinase_dom"/>
</dbReference>
<keyword evidence="2" id="KW-0808">Transferase</keyword>
<keyword evidence="1" id="KW-0723">Serine/threonine-protein kinase</keyword>
<dbReference type="SUPFAM" id="SSF56112">
    <property type="entry name" value="Protein kinase-like (PK-like)"/>
    <property type="match status" value="1"/>
</dbReference>
<dbReference type="Proteomes" id="UP000187283">
    <property type="component" value="Unassembled WGS sequence"/>
</dbReference>
<feature type="region of interest" description="Disordered" evidence="7">
    <location>
        <begin position="1"/>
        <end position="32"/>
    </location>
</feature>
<evidence type="ECO:0000256" key="4">
    <source>
        <dbReference type="ARBA" id="ARBA00022777"/>
    </source>
</evidence>
<keyword evidence="5 6" id="KW-0067">ATP-binding</keyword>
<dbReference type="AlphaFoldDB" id="A0A1R1YHR9"/>
<dbReference type="GO" id="GO:0004674">
    <property type="term" value="F:protein serine/threonine kinase activity"/>
    <property type="evidence" value="ECO:0007669"/>
    <property type="project" value="UniProtKB-KW"/>
</dbReference>
<evidence type="ECO:0000256" key="5">
    <source>
        <dbReference type="ARBA" id="ARBA00022840"/>
    </source>
</evidence>
<dbReference type="Gene3D" id="3.30.200.20">
    <property type="entry name" value="Phosphorylase Kinase, domain 1"/>
    <property type="match status" value="1"/>
</dbReference>
<evidence type="ECO:0000256" key="6">
    <source>
        <dbReference type="PROSITE-ProRule" id="PRU10141"/>
    </source>
</evidence>
<feature type="binding site" evidence="6">
    <location>
        <position position="166"/>
    </location>
    <ligand>
        <name>ATP</name>
        <dbReference type="ChEBI" id="CHEBI:30616"/>
    </ligand>
</feature>
<reference evidence="9 10" key="1">
    <citation type="submission" date="2017-01" db="EMBL/GenBank/DDBJ databases">
        <authorList>
            <person name="Mah S.A."/>
            <person name="Swanson W.J."/>
            <person name="Moy G.W."/>
            <person name="Vacquier V.D."/>
        </authorList>
    </citation>
    <scope>NUCLEOTIDE SEQUENCE [LARGE SCALE GENOMIC DNA]</scope>
    <source>
        <strain evidence="9 10">GSMNP</strain>
    </source>
</reference>
<protein>
    <submittedName>
        <fullName evidence="9">Serine/threonine-protein kinase AFC1</fullName>
    </submittedName>
</protein>
<comment type="caution">
    <text evidence="9">The sequence shown here is derived from an EMBL/GenBank/DDBJ whole genome shotgun (WGS) entry which is preliminary data.</text>
</comment>
<feature type="domain" description="Protein kinase" evidence="8">
    <location>
        <begin position="137"/>
        <end position="475"/>
    </location>
</feature>
<dbReference type="InterPro" id="IPR008271">
    <property type="entry name" value="Ser/Thr_kinase_AS"/>
</dbReference>
<keyword evidence="4 9" id="KW-0418">Kinase</keyword>
<dbReference type="SMART" id="SM00220">
    <property type="entry name" value="S_TKc"/>
    <property type="match status" value="1"/>
</dbReference>
<feature type="region of interest" description="Disordered" evidence="7">
    <location>
        <begin position="55"/>
        <end position="84"/>
    </location>
</feature>
<name>A0A1R1YHR9_9FUNG</name>
<sequence>MLSLVTSLFGKDKEAKPQKNERGSQISESNSIQKIMNENGINSSDKRSFQNLFKTKNQTPRHKSSRNNDNHKDGGFGMNDSQKNLKTETEVNKIMRQTQRNYESMNSSFNSSKRKNSCDDKEGHFIVVEGENFTNRFVIQKLLGQGTFGRVMKCYDRLNNKQVAIKVIRAVDKYREAARIEIRVLKTLENFDPNNKYNCIRLNEWFDYRNHICLVFDLLGPSVFDFLKYNEFRPFSLAQVQSFTSQLLKSVAYCHHLRMIHTDLKPENILLLSSEYSLADFGIKTSSNSSKNGENLDETPNIIKTKVLKSTDIKLIDFGSTTFEDEYHSSVVSTRHYRAPEIILELGWTFPCDIWSIACVIIELLTGEVLFQTHENLEHLAMMEVLLGRIPKDMINKVNSNLKPQFFQKNLLAYPTRSTSSKSLRNVRNMIPLSTLVNPEAGIIHKHLYDLLEKMLRFDPRERITALDALKHPFFSLNIKSTNSGSNNKKLSLPNPGYKINKYQFTSKKCEDLNNVDNYRFISASPRLFNNEEMQPNSSKPKIIEIKSIPKPKKREENECHIDKVSKNGHLDFGMTEYGLINSDQSNYNSKISPNLRAVNNDNLASLDSNKVNSIEEKFSSSKNSNISLSNKNTPLYDSPSEGYKSSINDYMESCAINDNGEAIDKKKNEHFSTAKSMLSNSKNYPNLNVIKPELNTQYDLEKVTQGDYHTNKRKSDSSSIVVEPSYELELSDEIGNSNSKDFQSLKNNHINIHSTPNMKIYKGANSNKCVYGIENGNPQERVMKSTRKEIDDFPIRVSSLLHPNNTSEIEKSNNASASNHLQCSYGARDKPEDNNSYDFDHHIDLESMTPFSISTVVNSP</sequence>
<dbReference type="PROSITE" id="PS50011">
    <property type="entry name" value="PROTEIN_KINASE_DOM"/>
    <property type="match status" value="1"/>
</dbReference>
<keyword evidence="3 6" id="KW-0547">Nucleotide-binding</keyword>
<evidence type="ECO:0000256" key="1">
    <source>
        <dbReference type="ARBA" id="ARBA00022527"/>
    </source>
</evidence>
<dbReference type="CDD" id="cd14134">
    <property type="entry name" value="PKc_CLK"/>
    <property type="match status" value="1"/>
</dbReference>
<proteinExistence type="predicted"/>
<feature type="region of interest" description="Disordered" evidence="7">
    <location>
        <begin position="805"/>
        <end position="837"/>
    </location>
</feature>
<dbReference type="GO" id="GO:0005524">
    <property type="term" value="F:ATP binding"/>
    <property type="evidence" value="ECO:0007669"/>
    <property type="project" value="UniProtKB-UniRule"/>
</dbReference>
<dbReference type="PROSITE" id="PS00107">
    <property type="entry name" value="PROTEIN_KINASE_ATP"/>
    <property type="match status" value="1"/>
</dbReference>
<keyword evidence="10" id="KW-1185">Reference proteome</keyword>
<accession>A0A1R1YHR9</accession>
<dbReference type="PANTHER" id="PTHR45646:SF11">
    <property type="entry name" value="SERINE_THREONINE-PROTEIN KINASE DOA"/>
    <property type="match status" value="1"/>
</dbReference>
<dbReference type="GO" id="GO:0005634">
    <property type="term" value="C:nucleus"/>
    <property type="evidence" value="ECO:0007669"/>
    <property type="project" value="TreeGrafter"/>
</dbReference>
<dbReference type="Pfam" id="PF00069">
    <property type="entry name" value="Pkinase"/>
    <property type="match status" value="2"/>
</dbReference>
<evidence type="ECO:0000256" key="2">
    <source>
        <dbReference type="ARBA" id="ARBA00022679"/>
    </source>
</evidence>
<feature type="compositionally biased region" description="Basic and acidic residues" evidence="7">
    <location>
        <begin position="828"/>
        <end position="837"/>
    </location>
</feature>
<gene>
    <name evidence="9" type="ORF">AYI70_g145</name>
</gene>
<dbReference type="OrthoDB" id="283111at2759"/>
<evidence type="ECO:0000313" key="9">
    <source>
        <dbReference type="EMBL" id="OMJ26468.1"/>
    </source>
</evidence>
<evidence type="ECO:0000313" key="10">
    <source>
        <dbReference type="Proteomes" id="UP000187283"/>
    </source>
</evidence>